<dbReference type="GeneID" id="25915812"/>
<sequence length="261" mass="28329">PSECDAVINIEQAVSAEVLQEKSEDKTVISQTVEGVMSAEDGSVVDSDPSEVAQCEPSKVQVDSTPAATDSASDSEKEEKEESEEEEEDIIRTETEQTAGVTVDNTAAAVRNEDVTTEVDEPSSEAELCTPTAAVGDATSVSAEGDYAKPVFEEATKHVQEAAEEESTSSQREIAETKEPEHIADANDVREVESKIHEEEEEEQEVEEEDASVYDKSYTLAELETMMDKATEYNERAALRAQIRTMKKSGAATSNMVSYLA</sequence>
<accession>A0A0L0F6F3</accession>
<name>A0A0L0F6F3_9EUKA</name>
<feature type="non-terminal residue" evidence="2">
    <location>
        <position position="1"/>
    </location>
</feature>
<feature type="compositionally biased region" description="Basic and acidic residues" evidence="1">
    <location>
        <begin position="173"/>
        <end position="198"/>
    </location>
</feature>
<dbReference type="AlphaFoldDB" id="A0A0L0F6F3"/>
<dbReference type="EMBL" id="KQ247509">
    <property type="protein sequence ID" value="KNC72141.1"/>
    <property type="molecule type" value="Genomic_DNA"/>
</dbReference>
<dbReference type="RefSeq" id="XP_014146043.1">
    <property type="nucleotide sequence ID" value="XM_014290568.1"/>
</dbReference>
<organism evidence="2 3">
    <name type="scientific">Sphaeroforma arctica JP610</name>
    <dbReference type="NCBI Taxonomy" id="667725"/>
    <lineage>
        <taxon>Eukaryota</taxon>
        <taxon>Ichthyosporea</taxon>
        <taxon>Ichthyophonida</taxon>
        <taxon>Sphaeroforma</taxon>
    </lineage>
</organism>
<feature type="region of interest" description="Disordered" evidence="1">
    <location>
        <begin position="39"/>
        <end position="141"/>
    </location>
</feature>
<reference evidence="2 3" key="1">
    <citation type="submission" date="2011-02" db="EMBL/GenBank/DDBJ databases">
        <title>The Genome Sequence of Sphaeroforma arctica JP610.</title>
        <authorList>
            <consortium name="The Broad Institute Genome Sequencing Platform"/>
            <person name="Russ C."/>
            <person name="Cuomo C."/>
            <person name="Young S.K."/>
            <person name="Zeng Q."/>
            <person name="Gargeya S."/>
            <person name="Alvarado L."/>
            <person name="Berlin A."/>
            <person name="Chapman S.B."/>
            <person name="Chen Z."/>
            <person name="Freedman E."/>
            <person name="Gellesch M."/>
            <person name="Goldberg J."/>
            <person name="Griggs A."/>
            <person name="Gujja S."/>
            <person name="Heilman E."/>
            <person name="Heiman D."/>
            <person name="Howarth C."/>
            <person name="Mehta T."/>
            <person name="Neiman D."/>
            <person name="Pearson M."/>
            <person name="Roberts A."/>
            <person name="Saif S."/>
            <person name="Shea T."/>
            <person name="Shenoy N."/>
            <person name="Sisk P."/>
            <person name="Stolte C."/>
            <person name="Sykes S."/>
            <person name="White J."/>
            <person name="Yandava C."/>
            <person name="Burger G."/>
            <person name="Gray M.W."/>
            <person name="Holland P.W.H."/>
            <person name="King N."/>
            <person name="Lang F.B.F."/>
            <person name="Roger A.J."/>
            <person name="Ruiz-Trillo I."/>
            <person name="Haas B."/>
            <person name="Nusbaum C."/>
            <person name="Birren B."/>
        </authorList>
    </citation>
    <scope>NUCLEOTIDE SEQUENCE [LARGE SCALE GENOMIC DNA]</scope>
    <source>
        <strain evidence="2 3">JP610</strain>
    </source>
</reference>
<proteinExistence type="predicted"/>
<keyword evidence="3" id="KW-1185">Reference proteome</keyword>
<feature type="compositionally biased region" description="Acidic residues" evidence="1">
    <location>
        <begin position="199"/>
        <end position="212"/>
    </location>
</feature>
<feature type="region of interest" description="Disordered" evidence="1">
    <location>
        <begin position="158"/>
        <end position="215"/>
    </location>
</feature>
<evidence type="ECO:0000313" key="3">
    <source>
        <dbReference type="Proteomes" id="UP000054560"/>
    </source>
</evidence>
<feature type="compositionally biased region" description="Low complexity" evidence="1">
    <location>
        <begin position="63"/>
        <end position="72"/>
    </location>
</feature>
<gene>
    <name evidence="2" type="ORF">SARC_15308</name>
</gene>
<evidence type="ECO:0000256" key="1">
    <source>
        <dbReference type="SAM" id="MobiDB-lite"/>
    </source>
</evidence>
<protein>
    <submittedName>
        <fullName evidence="2">Uncharacterized protein</fullName>
    </submittedName>
</protein>
<dbReference type="Proteomes" id="UP000054560">
    <property type="component" value="Unassembled WGS sequence"/>
</dbReference>
<feature type="compositionally biased region" description="Acidic residues" evidence="1">
    <location>
        <begin position="115"/>
        <end position="124"/>
    </location>
</feature>
<evidence type="ECO:0000313" key="2">
    <source>
        <dbReference type="EMBL" id="KNC72141.1"/>
    </source>
</evidence>